<dbReference type="EMBL" id="UINC01142666">
    <property type="protein sequence ID" value="SVD31136.1"/>
    <property type="molecule type" value="Genomic_DNA"/>
</dbReference>
<name>A0A382UA22_9ZZZZ</name>
<dbReference type="AlphaFoldDB" id="A0A382UA22"/>
<protein>
    <submittedName>
        <fullName evidence="1">Uncharacterized protein</fullName>
    </submittedName>
</protein>
<gene>
    <name evidence="1" type="ORF">METZ01_LOCUS383990</name>
</gene>
<evidence type="ECO:0000313" key="1">
    <source>
        <dbReference type="EMBL" id="SVD31136.1"/>
    </source>
</evidence>
<accession>A0A382UA22</accession>
<proteinExistence type="predicted"/>
<sequence length="137" mass="15564">MKFLFLTLYLLVSSAGYVEALETKETKGILYDLESGEPFTGEITYQDDNDKQDSLYLIYGHEFNYRVMEYKNGKLDGLSFYVDQGGNPVLFEWYEDGVLVEQMSGAHEAVDRGINYGPKCEPADGKGWRSCPKMGKE</sequence>
<reference evidence="1" key="1">
    <citation type="submission" date="2018-05" db="EMBL/GenBank/DDBJ databases">
        <authorList>
            <person name="Lanie J.A."/>
            <person name="Ng W.-L."/>
            <person name="Kazmierczak K.M."/>
            <person name="Andrzejewski T.M."/>
            <person name="Davidsen T.M."/>
            <person name="Wayne K.J."/>
            <person name="Tettelin H."/>
            <person name="Glass J.I."/>
            <person name="Rusch D."/>
            <person name="Podicherti R."/>
            <person name="Tsui H.-C.T."/>
            <person name="Winkler M.E."/>
        </authorList>
    </citation>
    <scope>NUCLEOTIDE SEQUENCE</scope>
</reference>
<organism evidence="1">
    <name type="scientific">marine metagenome</name>
    <dbReference type="NCBI Taxonomy" id="408172"/>
    <lineage>
        <taxon>unclassified sequences</taxon>
        <taxon>metagenomes</taxon>
        <taxon>ecological metagenomes</taxon>
    </lineage>
</organism>